<reference evidence="1 2" key="1">
    <citation type="submission" date="2015-07" db="EMBL/GenBank/DDBJ databases">
        <title>The genome of Dufourea novaeangliae.</title>
        <authorList>
            <person name="Pan H."/>
            <person name="Kapheim K."/>
        </authorList>
    </citation>
    <scope>NUCLEOTIDE SEQUENCE [LARGE SCALE GENOMIC DNA]</scope>
    <source>
        <strain evidence="1">0120121106</strain>
        <tissue evidence="1">Whole body</tissue>
    </source>
</reference>
<name>A0A154PDR8_DUFNO</name>
<dbReference type="EMBL" id="KQ434879">
    <property type="protein sequence ID" value="KZC09993.1"/>
    <property type="molecule type" value="Genomic_DNA"/>
</dbReference>
<evidence type="ECO:0000313" key="1">
    <source>
        <dbReference type="EMBL" id="KZC09993.1"/>
    </source>
</evidence>
<dbReference type="AlphaFoldDB" id="A0A154PDR8"/>
<gene>
    <name evidence="1" type="ORF">WN55_01030</name>
</gene>
<evidence type="ECO:0000313" key="2">
    <source>
        <dbReference type="Proteomes" id="UP000076502"/>
    </source>
</evidence>
<proteinExistence type="predicted"/>
<organism evidence="1 2">
    <name type="scientific">Dufourea novaeangliae</name>
    <name type="common">Sweat bee</name>
    <dbReference type="NCBI Taxonomy" id="178035"/>
    <lineage>
        <taxon>Eukaryota</taxon>
        <taxon>Metazoa</taxon>
        <taxon>Ecdysozoa</taxon>
        <taxon>Arthropoda</taxon>
        <taxon>Hexapoda</taxon>
        <taxon>Insecta</taxon>
        <taxon>Pterygota</taxon>
        <taxon>Neoptera</taxon>
        <taxon>Endopterygota</taxon>
        <taxon>Hymenoptera</taxon>
        <taxon>Apocrita</taxon>
        <taxon>Aculeata</taxon>
        <taxon>Apoidea</taxon>
        <taxon>Anthophila</taxon>
        <taxon>Halictidae</taxon>
        <taxon>Rophitinae</taxon>
        <taxon>Dufourea</taxon>
    </lineage>
</organism>
<dbReference type="Proteomes" id="UP000076502">
    <property type="component" value="Unassembled WGS sequence"/>
</dbReference>
<keyword evidence="2" id="KW-1185">Reference proteome</keyword>
<protein>
    <submittedName>
        <fullName evidence="1">Uncharacterized protein</fullName>
    </submittedName>
</protein>
<sequence length="74" mass="8723">MYSFGSIWDDFIKFRENRRIDLFKTIPETCIGLIKNEWLYRHIKVATIPNAVSKCIIVIVELKWNVAKSILINP</sequence>
<accession>A0A154PDR8</accession>